<evidence type="ECO:0000256" key="1">
    <source>
        <dbReference type="ARBA" id="ARBA00010055"/>
    </source>
</evidence>
<protein>
    <recommendedName>
        <fullName evidence="3">ADF-H domain-containing protein</fullName>
    </recommendedName>
</protein>
<evidence type="ECO:0000259" key="3">
    <source>
        <dbReference type="PROSITE" id="PS51263"/>
    </source>
</evidence>
<dbReference type="PROSITE" id="PS51263">
    <property type="entry name" value="ADF_H"/>
    <property type="match status" value="1"/>
</dbReference>
<dbReference type="GO" id="GO:0005634">
    <property type="term" value="C:nucleus"/>
    <property type="evidence" value="ECO:0007669"/>
    <property type="project" value="UniProtKB-SubCell"/>
</dbReference>
<dbReference type="GO" id="GO:0030479">
    <property type="term" value="C:actin cortical patch"/>
    <property type="evidence" value="ECO:0007669"/>
    <property type="project" value="TreeGrafter"/>
</dbReference>
<dbReference type="PANTHER" id="PTHR11249:SF2">
    <property type="entry name" value="GLIA MATURATION FACTOR"/>
    <property type="match status" value="1"/>
</dbReference>
<dbReference type="InterPro" id="IPR029006">
    <property type="entry name" value="ADF-H/Gelsolin-like_dom_sf"/>
</dbReference>
<keyword evidence="5" id="KW-1185">Reference proteome</keyword>
<dbReference type="Pfam" id="PF00241">
    <property type="entry name" value="Cofilin_ADF"/>
    <property type="match status" value="1"/>
</dbReference>
<comment type="subcellular location">
    <subcellularLocation>
        <location evidence="2">Cytoplasm</location>
    </subcellularLocation>
    <subcellularLocation>
        <location evidence="2">Nucleus</location>
    </subcellularLocation>
</comment>
<dbReference type="GO" id="GO:0071846">
    <property type="term" value="P:actin filament debranching"/>
    <property type="evidence" value="ECO:0007669"/>
    <property type="project" value="InterPro"/>
</dbReference>
<dbReference type="InterPro" id="IPR011171">
    <property type="entry name" value="GMF"/>
</dbReference>
<name>A0AA40CP33_9PEZI</name>
<accession>A0AA40CP33</accession>
<dbReference type="CDD" id="cd11283">
    <property type="entry name" value="ADF_GMF-beta_like"/>
    <property type="match status" value="1"/>
</dbReference>
<dbReference type="EMBL" id="JAULSV010000004">
    <property type="protein sequence ID" value="KAK0645532.1"/>
    <property type="molecule type" value="Genomic_DNA"/>
</dbReference>
<keyword evidence="2" id="KW-0539">Nucleus</keyword>
<dbReference type="GO" id="GO:0003779">
    <property type="term" value="F:actin binding"/>
    <property type="evidence" value="ECO:0007669"/>
    <property type="project" value="InterPro"/>
</dbReference>
<dbReference type="GO" id="GO:0071933">
    <property type="term" value="F:Arp2/3 complex binding"/>
    <property type="evidence" value="ECO:0007669"/>
    <property type="project" value="InterPro"/>
</dbReference>
<dbReference type="AlphaFoldDB" id="A0AA40CP33"/>
<dbReference type="Gene3D" id="3.40.20.10">
    <property type="entry name" value="Severin"/>
    <property type="match status" value="1"/>
</dbReference>
<keyword evidence="2" id="KW-0963">Cytoplasm</keyword>
<dbReference type="PANTHER" id="PTHR11249">
    <property type="entry name" value="GLIAL FACTOR NATURATION FACTOR"/>
    <property type="match status" value="1"/>
</dbReference>
<evidence type="ECO:0000256" key="2">
    <source>
        <dbReference type="PIRNR" id="PIRNR001788"/>
    </source>
</evidence>
<dbReference type="GO" id="GO:0034316">
    <property type="term" value="P:negative regulation of Arp2/3 complex-mediated actin nucleation"/>
    <property type="evidence" value="ECO:0007669"/>
    <property type="project" value="TreeGrafter"/>
</dbReference>
<evidence type="ECO:0000313" key="4">
    <source>
        <dbReference type="EMBL" id="KAK0645532.1"/>
    </source>
</evidence>
<dbReference type="Proteomes" id="UP001174936">
    <property type="component" value="Unassembled WGS sequence"/>
</dbReference>
<reference evidence="4" key="1">
    <citation type="submission" date="2023-06" db="EMBL/GenBank/DDBJ databases">
        <title>Genome-scale phylogeny and comparative genomics of the fungal order Sordariales.</title>
        <authorList>
            <consortium name="Lawrence Berkeley National Laboratory"/>
            <person name="Hensen N."/>
            <person name="Bonometti L."/>
            <person name="Westerberg I."/>
            <person name="Brannstrom I.O."/>
            <person name="Guillou S."/>
            <person name="Cros-Aarteil S."/>
            <person name="Calhoun S."/>
            <person name="Haridas S."/>
            <person name="Kuo A."/>
            <person name="Mondo S."/>
            <person name="Pangilinan J."/>
            <person name="Riley R."/>
            <person name="Labutti K."/>
            <person name="Andreopoulos B."/>
            <person name="Lipzen A."/>
            <person name="Chen C."/>
            <person name="Yanf M."/>
            <person name="Daum C."/>
            <person name="Ng V."/>
            <person name="Clum A."/>
            <person name="Steindorff A."/>
            <person name="Ohm R."/>
            <person name="Martin F."/>
            <person name="Silar P."/>
            <person name="Natvig D."/>
            <person name="Lalanne C."/>
            <person name="Gautier V."/>
            <person name="Ament-Velasquez S.L."/>
            <person name="Kruys A."/>
            <person name="Hutchinson M.I."/>
            <person name="Powell A.J."/>
            <person name="Barry K."/>
            <person name="Miller A.N."/>
            <person name="Grigoriev I.V."/>
            <person name="Debuchy R."/>
            <person name="Gladieux P."/>
            <person name="Thoren M.H."/>
            <person name="Johannesson H."/>
        </authorList>
    </citation>
    <scope>NUCLEOTIDE SEQUENCE</scope>
    <source>
        <strain evidence="4">SMH2532-1</strain>
    </source>
</reference>
<comment type="similarity">
    <text evidence="1 2">Belongs to the actin-binding proteins ADF family. GMF subfamily.</text>
</comment>
<gene>
    <name evidence="4" type="ORF">B0T16DRAFT_411398</name>
</gene>
<organism evidence="4 5">
    <name type="scientific">Cercophora newfieldiana</name>
    <dbReference type="NCBI Taxonomy" id="92897"/>
    <lineage>
        <taxon>Eukaryota</taxon>
        <taxon>Fungi</taxon>
        <taxon>Dikarya</taxon>
        <taxon>Ascomycota</taxon>
        <taxon>Pezizomycotina</taxon>
        <taxon>Sordariomycetes</taxon>
        <taxon>Sordariomycetidae</taxon>
        <taxon>Sordariales</taxon>
        <taxon>Lasiosphaeriaceae</taxon>
        <taxon>Cercophora</taxon>
    </lineage>
</organism>
<sequence>MTSEARLYTFSQDTKDYLRKFRLGTSRAKDPQAVIFFIDKTTKEIRQEEEGVVYKDLEELAEELPDHSPRFILLSHPVNLNGSGRLSVPYVMLYYLPKTCNAALRMLYAGAKELMRNTSEVTKIIDIESPEDIEEIPDKLREG</sequence>
<proteinExistence type="inferred from homology"/>
<dbReference type="PIRSF" id="PIRSF001788">
    <property type="entry name" value="GMF-beta"/>
    <property type="match status" value="1"/>
</dbReference>
<dbReference type="SMART" id="SM00102">
    <property type="entry name" value="ADF"/>
    <property type="match status" value="1"/>
</dbReference>
<comment type="caution">
    <text evidence="4">The sequence shown here is derived from an EMBL/GenBank/DDBJ whole genome shotgun (WGS) entry which is preliminary data.</text>
</comment>
<evidence type="ECO:0000313" key="5">
    <source>
        <dbReference type="Proteomes" id="UP001174936"/>
    </source>
</evidence>
<dbReference type="FunFam" id="3.40.20.10:FF:000048">
    <property type="entry name" value="Putative gmf family protein"/>
    <property type="match status" value="1"/>
</dbReference>
<dbReference type="InterPro" id="IPR002108">
    <property type="entry name" value="ADF-H"/>
</dbReference>
<feature type="domain" description="ADF-H" evidence="3">
    <location>
        <begin position="6"/>
        <end position="143"/>
    </location>
</feature>
<dbReference type="SUPFAM" id="SSF55753">
    <property type="entry name" value="Actin depolymerizing proteins"/>
    <property type="match status" value="1"/>
</dbReference>